<evidence type="ECO:0000259" key="7">
    <source>
        <dbReference type="PROSITE" id="PS50113"/>
    </source>
</evidence>
<dbReference type="Gene3D" id="3.30.450.40">
    <property type="match status" value="1"/>
</dbReference>
<dbReference type="PROSITE" id="PS50109">
    <property type="entry name" value="HIS_KIN"/>
    <property type="match status" value="1"/>
</dbReference>
<dbReference type="KEGG" id="temp:RBB75_06215"/>
<dbReference type="NCBIfam" id="TIGR00229">
    <property type="entry name" value="sensory_box"/>
    <property type="match status" value="1"/>
</dbReference>
<dbReference type="Gene3D" id="2.10.70.100">
    <property type="match status" value="1"/>
</dbReference>
<feature type="domain" description="PAC" evidence="7">
    <location>
        <begin position="258"/>
        <end position="313"/>
    </location>
</feature>
<keyword evidence="5" id="KW-0418">Kinase</keyword>
<evidence type="ECO:0000256" key="4">
    <source>
        <dbReference type="ARBA" id="ARBA00022679"/>
    </source>
</evidence>
<dbReference type="GO" id="GO:0000155">
    <property type="term" value="F:phosphorelay sensor kinase activity"/>
    <property type="evidence" value="ECO:0007669"/>
    <property type="project" value="InterPro"/>
</dbReference>
<evidence type="ECO:0000256" key="3">
    <source>
        <dbReference type="ARBA" id="ARBA00022553"/>
    </source>
</evidence>
<dbReference type="PRINTS" id="PR00344">
    <property type="entry name" value="BCTRLSENSOR"/>
</dbReference>
<comment type="catalytic activity">
    <reaction evidence="1">
        <text>ATP + protein L-histidine = ADP + protein N-phospho-L-histidine.</text>
        <dbReference type="EC" id="2.7.13.3"/>
    </reaction>
</comment>
<dbReference type="InterPro" id="IPR003594">
    <property type="entry name" value="HATPase_dom"/>
</dbReference>
<dbReference type="AlphaFoldDB" id="A0AAU7ZG87"/>
<dbReference type="CDD" id="cd00130">
    <property type="entry name" value="PAS"/>
    <property type="match status" value="1"/>
</dbReference>
<dbReference type="RefSeq" id="WP_353069911.1">
    <property type="nucleotide sequence ID" value="NZ_CP132932.1"/>
</dbReference>
<evidence type="ECO:0000256" key="1">
    <source>
        <dbReference type="ARBA" id="ARBA00000085"/>
    </source>
</evidence>
<dbReference type="InterPro" id="IPR004358">
    <property type="entry name" value="Sig_transdc_His_kin-like_C"/>
</dbReference>
<protein>
    <recommendedName>
        <fullName evidence="2">histidine kinase</fullName>
        <ecNumber evidence="2">2.7.13.3</ecNumber>
    </recommendedName>
</protein>
<dbReference type="Pfam" id="PF02518">
    <property type="entry name" value="HATPase_c"/>
    <property type="match status" value="1"/>
</dbReference>
<evidence type="ECO:0000313" key="8">
    <source>
        <dbReference type="EMBL" id="XCB27913.1"/>
    </source>
</evidence>
<dbReference type="InterPro" id="IPR013655">
    <property type="entry name" value="PAS_fold_3"/>
</dbReference>
<sequence>MAEGIPAQHWSVLLKLSDLIIEMNDPDDLGYGASEILGRALSVSRVGYSAIDPDKETLHTSKDWCAPGVLSFAGMLQLRDYTPFIESLRRGEFIAINDVREDERTAVAAASLESASARSLVNVPVIELGRLRAVMYVNHAKQRIWSKDELLLIQEVARRTRTAMGRLAAEAKIRASEEQLRAERGRLLDLFRQAPVFMTVLSGPEHTFEMTNRLYDELIGNRDAVGKPVREAIPEAVDQGFIGLLDQVYQSGEVFRANGISIDLARTKGEHLERRYIDFVYQPIKKIDGSTTGIIAVGVDVTGRKTTENALQQQQERFSFATTAAGVGYWFCDLPFAELIWDNCVKEHFWLASDTRVTIETFYAVIHPDDRESTRQAIETSIACKTTYDTVYRTVAPDGKLKWIRAIGRTGYGEDGDPIRFDGITIDITHQRQSEEALLRNEKLAVVGRMAASISHEINNPLESVTNLLYLIRTHAEASDSLSGYAEQAEEELARVSQIVTHTLQFNRESTAPQEQNLSTLMESAVAIYSARLTQSGVRLVRDYREQQTVFCMQSEIRQVLSNLIGNAYDASKRGGTLTLRTRDSFNWQTSKKCVRVTIADTGHGMDMKTRSRIFDPFFTTKGLNGTGLGLWVSAEILNRHKASIRVKSRRLEEFGGTVFSLSFPCSPHQ</sequence>
<dbReference type="Pfam" id="PF01590">
    <property type="entry name" value="GAF"/>
    <property type="match status" value="1"/>
</dbReference>
<dbReference type="InterPro" id="IPR036890">
    <property type="entry name" value="HATPase_C_sf"/>
</dbReference>
<dbReference type="SMART" id="SM00388">
    <property type="entry name" value="HisKA"/>
    <property type="match status" value="1"/>
</dbReference>
<dbReference type="InterPro" id="IPR000700">
    <property type="entry name" value="PAS-assoc_C"/>
</dbReference>
<dbReference type="Gene3D" id="3.30.565.10">
    <property type="entry name" value="Histidine kinase-like ATPase, C-terminal domain"/>
    <property type="match status" value="1"/>
</dbReference>
<dbReference type="InterPro" id="IPR036097">
    <property type="entry name" value="HisK_dim/P_sf"/>
</dbReference>
<dbReference type="CDD" id="cd00082">
    <property type="entry name" value="HisKA"/>
    <property type="match status" value="1"/>
</dbReference>
<dbReference type="Gene3D" id="3.30.450.20">
    <property type="entry name" value="PAS domain"/>
    <property type="match status" value="2"/>
</dbReference>
<proteinExistence type="predicted"/>
<keyword evidence="4" id="KW-0808">Transferase</keyword>
<organism evidence="8">
    <name type="scientific">Tunturiibacter empetritectus</name>
    <dbReference type="NCBI Taxonomy" id="3069691"/>
    <lineage>
        <taxon>Bacteria</taxon>
        <taxon>Pseudomonadati</taxon>
        <taxon>Acidobacteriota</taxon>
        <taxon>Terriglobia</taxon>
        <taxon>Terriglobales</taxon>
        <taxon>Acidobacteriaceae</taxon>
        <taxon>Tunturiibacter</taxon>
    </lineage>
</organism>
<keyword evidence="8" id="KW-0067">ATP-binding</keyword>
<dbReference type="InterPro" id="IPR000014">
    <property type="entry name" value="PAS"/>
</dbReference>
<gene>
    <name evidence="8" type="ORF">RBB75_06215</name>
</gene>
<dbReference type="Gene3D" id="1.10.287.130">
    <property type="match status" value="1"/>
</dbReference>
<evidence type="ECO:0000256" key="5">
    <source>
        <dbReference type="ARBA" id="ARBA00022777"/>
    </source>
</evidence>
<dbReference type="SMART" id="SM00086">
    <property type="entry name" value="PAC"/>
    <property type="match status" value="2"/>
</dbReference>
<dbReference type="EC" id="2.7.13.3" evidence="2"/>
<dbReference type="SUPFAM" id="SSF55781">
    <property type="entry name" value="GAF domain-like"/>
    <property type="match status" value="1"/>
</dbReference>
<dbReference type="EMBL" id="CP132932">
    <property type="protein sequence ID" value="XCB27913.1"/>
    <property type="molecule type" value="Genomic_DNA"/>
</dbReference>
<dbReference type="InterPro" id="IPR052162">
    <property type="entry name" value="Sensor_kinase/Photoreceptor"/>
</dbReference>
<evidence type="ECO:0000256" key="2">
    <source>
        <dbReference type="ARBA" id="ARBA00012438"/>
    </source>
</evidence>
<name>A0AAU7ZG87_9BACT</name>
<dbReference type="InterPro" id="IPR003661">
    <property type="entry name" value="HisK_dim/P_dom"/>
</dbReference>
<reference evidence="8" key="1">
    <citation type="submission" date="2023-08" db="EMBL/GenBank/DDBJ databases">
        <authorList>
            <person name="Messyasz A."/>
            <person name="Mannisto M.K."/>
            <person name="Kerkhof L.J."/>
            <person name="Haggblom M."/>
        </authorList>
    </citation>
    <scope>NUCLEOTIDE SEQUENCE</scope>
    <source>
        <strain evidence="8">M8UP23</strain>
    </source>
</reference>
<keyword evidence="8" id="KW-0547">Nucleotide-binding</keyword>
<dbReference type="InterPro" id="IPR005467">
    <property type="entry name" value="His_kinase_dom"/>
</dbReference>
<reference evidence="8" key="2">
    <citation type="journal article" date="2024" name="Environ. Microbiol.">
        <title>Genome analysis and description of Tunturibacter gen. nov. expands the diversity of Terriglobia in tundra soils.</title>
        <authorList>
            <person name="Messyasz A."/>
            <person name="Mannisto M.K."/>
            <person name="Kerkhof L.J."/>
            <person name="Haggblom M.M."/>
        </authorList>
    </citation>
    <scope>NUCLEOTIDE SEQUENCE</scope>
    <source>
        <strain evidence="8">M8UP23</strain>
    </source>
</reference>
<dbReference type="InterPro" id="IPR029016">
    <property type="entry name" value="GAF-like_dom_sf"/>
</dbReference>
<dbReference type="SUPFAM" id="SSF55785">
    <property type="entry name" value="PYP-like sensor domain (PAS domain)"/>
    <property type="match status" value="2"/>
</dbReference>
<dbReference type="PANTHER" id="PTHR43304">
    <property type="entry name" value="PHYTOCHROME-LIKE PROTEIN CPH1"/>
    <property type="match status" value="1"/>
</dbReference>
<dbReference type="Pfam" id="PF08447">
    <property type="entry name" value="PAS_3"/>
    <property type="match status" value="1"/>
</dbReference>
<dbReference type="InterPro" id="IPR003018">
    <property type="entry name" value="GAF"/>
</dbReference>
<dbReference type="SMART" id="SM00387">
    <property type="entry name" value="HATPase_c"/>
    <property type="match status" value="1"/>
</dbReference>
<dbReference type="InterPro" id="IPR035965">
    <property type="entry name" value="PAS-like_dom_sf"/>
</dbReference>
<dbReference type="PROSITE" id="PS50113">
    <property type="entry name" value="PAC"/>
    <property type="match status" value="2"/>
</dbReference>
<dbReference type="Pfam" id="PF00512">
    <property type="entry name" value="HisKA"/>
    <property type="match status" value="1"/>
</dbReference>
<evidence type="ECO:0000259" key="6">
    <source>
        <dbReference type="PROSITE" id="PS50109"/>
    </source>
</evidence>
<dbReference type="SUPFAM" id="SSF47384">
    <property type="entry name" value="Homodimeric domain of signal transducing histidine kinase"/>
    <property type="match status" value="1"/>
</dbReference>
<dbReference type="Pfam" id="PF08448">
    <property type="entry name" value="PAS_4"/>
    <property type="match status" value="1"/>
</dbReference>
<accession>A0AAU7ZG87</accession>
<dbReference type="InterPro" id="IPR001610">
    <property type="entry name" value="PAC"/>
</dbReference>
<dbReference type="GO" id="GO:0005524">
    <property type="term" value="F:ATP binding"/>
    <property type="evidence" value="ECO:0007669"/>
    <property type="project" value="UniProtKB-KW"/>
</dbReference>
<dbReference type="PANTHER" id="PTHR43304:SF1">
    <property type="entry name" value="PAC DOMAIN-CONTAINING PROTEIN"/>
    <property type="match status" value="1"/>
</dbReference>
<feature type="domain" description="Histidine kinase" evidence="6">
    <location>
        <begin position="453"/>
        <end position="668"/>
    </location>
</feature>
<feature type="domain" description="PAC" evidence="7">
    <location>
        <begin position="388"/>
        <end position="440"/>
    </location>
</feature>
<dbReference type="InterPro" id="IPR013656">
    <property type="entry name" value="PAS_4"/>
</dbReference>
<dbReference type="SUPFAM" id="SSF55874">
    <property type="entry name" value="ATPase domain of HSP90 chaperone/DNA topoisomerase II/histidine kinase"/>
    <property type="match status" value="1"/>
</dbReference>
<keyword evidence="3" id="KW-0597">Phosphoprotein</keyword>